<dbReference type="PANTHER" id="PTHR36950:SF4">
    <property type="entry name" value="SAPOSIN B-TYPE DOMAIN-CONTAINING PROTEIN"/>
    <property type="match status" value="1"/>
</dbReference>
<dbReference type="WBParaSite" id="Csp11.Scaffold629.g7815.t1">
    <property type="protein sequence ID" value="Csp11.Scaffold629.g7815.t1"/>
    <property type="gene ID" value="Csp11.Scaffold629.g7815"/>
</dbReference>
<feature type="chain" id="PRO_5009308708" evidence="1">
    <location>
        <begin position="17"/>
        <end position="89"/>
    </location>
</feature>
<sequence length="89" mass="10396">MKLFFLCLLLISSINSIEISDYCTLCSLLIIPKSWNDASKILNFVCRQFKEESCARIVENADLTTSYPNMYPFIVEFKDRLCEKYCNSF</sequence>
<evidence type="ECO:0000313" key="3">
    <source>
        <dbReference type="WBParaSite" id="Csp11.Scaffold629.g7815.t1"/>
    </source>
</evidence>
<name>A0A1I7UC20_9PELO</name>
<keyword evidence="1" id="KW-0732">Signal</keyword>
<feature type="signal peptide" evidence="1">
    <location>
        <begin position="1"/>
        <end position="16"/>
    </location>
</feature>
<evidence type="ECO:0000313" key="2">
    <source>
        <dbReference type="Proteomes" id="UP000095282"/>
    </source>
</evidence>
<proteinExistence type="predicted"/>
<evidence type="ECO:0000256" key="1">
    <source>
        <dbReference type="SAM" id="SignalP"/>
    </source>
</evidence>
<dbReference type="Proteomes" id="UP000095282">
    <property type="component" value="Unplaced"/>
</dbReference>
<keyword evidence="2" id="KW-1185">Reference proteome</keyword>
<protein>
    <submittedName>
        <fullName evidence="3">Saposin B-type domain-containing protein</fullName>
    </submittedName>
</protein>
<reference evidence="3" key="1">
    <citation type="submission" date="2016-11" db="UniProtKB">
        <authorList>
            <consortium name="WormBaseParasite"/>
        </authorList>
    </citation>
    <scope>IDENTIFICATION</scope>
</reference>
<dbReference type="PANTHER" id="PTHR36950">
    <property type="entry name" value="PROTEIN CBG24898-RELATED"/>
    <property type="match status" value="1"/>
</dbReference>
<dbReference type="AlphaFoldDB" id="A0A1I7UC20"/>
<accession>A0A1I7UC20</accession>
<organism evidence="2 3">
    <name type="scientific">Caenorhabditis tropicalis</name>
    <dbReference type="NCBI Taxonomy" id="1561998"/>
    <lineage>
        <taxon>Eukaryota</taxon>
        <taxon>Metazoa</taxon>
        <taxon>Ecdysozoa</taxon>
        <taxon>Nematoda</taxon>
        <taxon>Chromadorea</taxon>
        <taxon>Rhabditida</taxon>
        <taxon>Rhabditina</taxon>
        <taxon>Rhabditomorpha</taxon>
        <taxon>Rhabditoidea</taxon>
        <taxon>Rhabditidae</taxon>
        <taxon>Peloderinae</taxon>
        <taxon>Caenorhabditis</taxon>
    </lineage>
</organism>